<gene>
    <name evidence="2" type="ORF">ACFYXQ_15680</name>
</gene>
<evidence type="ECO:0000313" key="3">
    <source>
        <dbReference type="Proteomes" id="UP001601992"/>
    </source>
</evidence>
<evidence type="ECO:0000259" key="1">
    <source>
        <dbReference type="SMART" id="SM00943"/>
    </source>
</evidence>
<dbReference type="Gene3D" id="3.30.720.160">
    <property type="entry name" value="Bifunctional DNA primase/polymerase, N-terminal"/>
    <property type="match status" value="1"/>
</dbReference>
<keyword evidence="3" id="KW-1185">Reference proteome</keyword>
<dbReference type="SUPFAM" id="SSF56747">
    <property type="entry name" value="Prim-pol domain"/>
    <property type="match status" value="1"/>
</dbReference>
<dbReference type="Proteomes" id="UP001601992">
    <property type="component" value="Unassembled WGS sequence"/>
</dbReference>
<evidence type="ECO:0000313" key="2">
    <source>
        <dbReference type="EMBL" id="MFF3569212.1"/>
    </source>
</evidence>
<sequence>MSTNDFREAALGAAARGWFVFPLRPGRKTPAIASWPEFATTDPARIRRWWATHPRRNIGVATGPSGLYVIDIDTHTDPDPLVRLADRIGVQVPATFTVHTPHGRHLYFQAPTTLELRRCTVGRIASGIDSRGDGGYIVAPGSVVAAERYRVADPHQPAALPDWLTDWLAPPPPPLVPTPAPSSPNAYVAAIISSEAARVTHAANHFRNATLFHAAFTLGRLIAAGHLTEDHARTALTAAASPHIGQHEFTRAELDRTLSNGLTYGKRYPRHLNTHPIANLGGPK</sequence>
<organism evidence="2 3">
    <name type="scientific">Nocardia jiangxiensis</name>
    <dbReference type="NCBI Taxonomy" id="282685"/>
    <lineage>
        <taxon>Bacteria</taxon>
        <taxon>Bacillati</taxon>
        <taxon>Actinomycetota</taxon>
        <taxon>Actinomycetes</taxon>
        <taxon>Mycobacteriales</taxon>
        <taxon>Nocardiaceae</taxon>
        <taxon>Nocardia</taxon>
    </lineage>
</organism>
<dbReference type="Pfam" id="PF09250">
    <property type="entry name" value="Prim-Pol"/>
    <property type="match status" value="1"/>
</dbReference>
<dbReference type="EMBL" id="JBIAQY010000004">
    <property type="protein sequence ID" value="MFF3569212.1"/>
    <property type="molecule type" value="Genomic_DNA"/>
</dbReference>
<reference evidence="2 3" key="1">
    <citation type="submission" date="2024-10" db="EMBL/GenBank/DDBJ databases">
        <title>The Natural Products Discovery Center: Release of the First 8490 Sequenced Strains for Exploring Actinobacteria Biosynthetic Diversity.</title>
        <authorList>
            <person name="Kalkreuter E."/>
            <person name="Kautsar S.A."/>
            <person name="Yang D."/>
            <person name="Bader C.D."/>
            <person name="Teijaro C.N."/>
            <person name="Fluegel L."/>
            <person name="Davis C.M."/>
            <person name="Simpson J.R."/>
            <person name="Lauterbach L."/>
            <person name="Steele A.D."/>
            <person name="Gui C."/>
            <person name="Meng S."/>
            <person name="Li G."/>
            <person name="Viehrig K."/>
            <person name="Ye F."/>
            <person name="Su P."/>
            <person name="Kiefer A.F."/>
            <person name="Nichols A."/>
            <person name="Cepeda A.J."/>
            <person name="Yan W."/>
            <person name="Fan B."/>
            <person name="Jiang Y."/>
            <person name="Adhikari A."/>
            <person name="Zheng C.-J."/>
            <person name="Schuster L."/>
            <person name="Cowan T.M."/>
            <person name="Smanski M.J."/>
            <person name="Chevrette M.G."/>
            <person name="De Carvalho L.P.S."/>
            <person name="Shen B."/>
        </authorList>
    </citation>
    <scope>NUCLEOTIDE SEQUENCE [LARGE SCALE GENOMIC DNA]</scope>
    <source>
        <strain evidence="2 3">NPDC002593</strain>
    </source>
</reference>
<name>A0ABW6RYW3_9NOCA</name>
<feature type="domain" description="DNA primase/polymerase bifunctional N-terminal" evidence="1">
    <location>
        <begin position="10"/>
        <end position="164"/>
    </location>
</feature>
<dbReference type="CDD" id="cd04859">
    <property type="entry name" value="Prim_Pol"/>
    <property type="match status" value="1"/>
</dbReference>
<comment type="caution">
    <text evidence="2">The sequence shown here is derived from an EMBL/GenBank/DDBJ whole genome shotgun (WGS) entry which is preliminary data.</text>
</comment>
<accession>A0ABW6RYW3</accession>
<dbReference type="InterPro" id="IPR015330">
    <property type="entry name" value="DNA_primase/pol_bifunc_N"/>
</dbReference>
<proteinExistence type="predicted"/>
<dbReference type="RefSeq" id="WP_387403981.1">
    <property type="nucleotide sequence ID" value="NZ_JBIAQY010000004.1"/>
</dbReference>
<protein>
    <submittedName>
        <fullName evidence="2">Bifunctional DNA primase/polymerase</fullName>
    </submittedName>
</protein>
<dbReference type="SMART" id="SM00943">
    <property type="entry name" value="Prim-Pol"/>
    <property type="match status" value="1"/>
</dbReference>